<keyword evidence="3 6" id="KW-0812">Transmembrane</keyword>
<feature type="transmembrane region" description="Helical" evidence="6">
    <location>
        <begin position="260"/>
        <end position="284"/>
    </location>
</feature>
<keyword evidence="4 6" id="KW-1133">Transmembrane helix</keyword>
<feature type="transmembrane region" description="Helical" evidence="6">
    <location>
        <begin position="138"/>
        <end position="157"/>
    </location>
</feature>
<keyword evidence="2" id="KW-1003">Cell membrane</keyword>
<evidence type="ECO:0000256" key="2">
    <source>
        <dbReference type="ARBA" id="ARBA00022475"/>
    </source>
</evidence>
<reference evidence="9" key="1">
    <citation type="journal article" date="2019" name="Int. J. Syst. Evol. Microbiol.">
        <title>The Global Catalogue of Microorganisms (GCM) 10K type strain sequencing project: providing services to taxonomists for standard genome sequencing and annotation.</title>
        <authorList>
            <consortium name="The Broad Institute Genomics Platform"/>
            <consortium name="The Broad Institute Genome Sequencing Center for Infectious Disease"/>
            <person name="Wu L."/>
            <person name="Ma J."/>
        </authorList>
    </citation>
    <scope>NUCLEOTIDE SEQUENCE [LARGE SCALE GENOMIC DNA]</scope>
    <source>
        <strain evidence="9">CCUG 59778</strain>
    </source>
</reference>
<comment type="caution">
    <text evidence="8">The sequence shown here is derived from an EMBL/GenBank/DDBJ whole genome shotgun (WGS) entry which is preliminary data.</text>
</comment>
<organism evidence="8 9">
    <name type="scientific">Actinokineospora guangxiensis</name>
    <dbReference type="NCBI Taxonomy" id="1490288"/>
    <lineage>
        <taxon>Bacteria</taxon>
        <taxon>Bacillati</taxon>
        <taxon>Actinomycetota</taxon>
        <taxon>Actinomycetes</taxon>
        <taxon>Pseudonocardiales</taxon>
        <taxon>Pseudonocardiaceae</taxon>
        <taxon>Actinokineospora</taxon>
    </lineage>
</organism>
<name>A0ABW0EGY1_9PSEU</name>
<dbReference type="InterPro" id="IPR032694">
    <property type="entry name" value="CopC/D"/>
</dbReference>
<dbReference type="RefSeq" id="WP_378242475.1">
    <property type="nucleotide sequence ID" value="NZ_JBHSKF010000001.1"/>
</dbReference>
<dbReference type="Proteomes" id="UP001596157">
    <property type="component" value="Unassembled WGS sequence"/>
</dbReference>
<dbReference type="Pfam" id="PF05425">
    <property type="entry name" value="CopD"/>
    <property type="match status" value="1"/>
</dbReference>
<feature type="domain" description="Copper resistance protein D" evidence="7">
    <location>
        <begin position="229"/>
        <end position="325"/>
    </location>
</feature>
<feature type="transmembrane region" description="Helical" evidence="6">
    <location>
        <begin position="88"/>
        <end position="110"/>
    </location>
</feature>
<feature type="transmembrane region" description="Helical" evidence="6">
    <location>
        <begin position="200"/>
        <end position="221"/>
    </location>
</feature>
<evidence type="ECO:0000313" key="9">
    <source>
        <dbReference type="Proteomes" id="UP001596157"/>
    </source>
</evidence>
<protein>
    <submittedName>
        <fullName evidence="8">Copper resistance D family protein</fullName>
    </submittedName>
</protein>
<sequence>MTERARTAGRLVLPAVTVAAAAGVLLGIAVTAAEPIAGLPDAGAGVRIGLPLARVLLDLAAVATVGLCLLPMLVGFDRPRSAEPVLAAARRAAVATSLLWAVAALVALVLQTAELRASGAVSPAAVAEYVSTVGAGKALVFVAGFALVSAVLCGLAVRKGEAVPAELRAAVALFALLPLPVTGHASGWRWHDVTMISMELHVMAAAAWTGGLGAVVVLLAANRTLLAVALPRFSRLATVCVLVVGVSGVVNGAIELAPDFAVFAGGYGVVLLLKLGCLVALGALGAHIRFRLLPGIAAHRRTPLVTWAAVELGVMGLAFGLAVVLTRVPAA</sequence>
<evidence type="ECO:0000256" key="4">
    <source>
        <dbReference type="ARBA" id="ARBA00022989"/>
    </source>
</evidence>
<dbReference type="PANTHER" id="PTHR34820:SF4">
    <property type="entry name" value="INNER MEMBRANE PROTEIN YEBZ"/>
    <property type="match status" value="1"/>
</dbReference>
<evidence type="ECO:0000259" key="7">
    <source>
        <dbReference type="Pfam" id="PF05425"/>
    </source>
</evidence>
<keyword evidence="9" id="KW-1185">Reference proteome</keyword>
<dbReference type="PANTHER" id="PTHR34820">
    <property type="entry name" value="INNER MEMBRANE PROTEIN YEBZ"/>
    <property type="match status" value="1"/>
</dbReference>
<evidence type="ECO:0000256" key="6">
    <source>
        <dbReference type="SAM" id="Phobius"/>
    </source>
</evidence>
<comment type="subcellular location">
    <subcellularLocation>
        <location evidence="1">Cell membrane</location>
        <topology evidence="1">Multi-pass membrane protein</topology>
    </subcellularLocation>
</comment>
<evidence type="ECO:0000313" key="8">
    <source>
        <dbReference type="EMBL" id="MFC5285490.1"/>
    </source>
</evidence>
<evidence type="ECO:0000256" key="1">
    <source>
        <dbReference type="ARBA" id="ARBA00004651"/>
    </source>
</evidence>
<dbReference type="EMBL" id="JBHSKF010000001">
    <property type="protein sequence ID" value="MFC5285490.1"/>
    <property type="molecule type" value="Genomic_DNA"/>
</dbReference>
<keyword evidence="5 6" id="KW-0472">Membrane</keyword>
<feature type="transmembrane region" description="Helical" evidence="6">
    <location>
        <begin position="12"/>
        <end position="32"/>
    </location>
</feature>
<evidence type="ECO:0000256" key="3">
    <source>
        <dbReference type="ARBA" id="ARBA00022692"/>
    </source>
</evidence>
<gene>
    <name evidence="8" type="ORF">ACFPM7_00345</name>
</gene>
<dbReference type="InterPro" id="IPR008457">
    <property type="entry name" value="Cu-R_CopD_dom"/>
</dbReference>
<feature type="transmembrane region" description="Helical" evidence="6">
    <location>
        <begin position="233"/>
        <end position="254"/>
    </location>
</feature>
<evidence type="ECO:0000256" key="5">
    <source>
        <dbReference type="ARBA" id="ARBA00023136"/>
    </source>
</evidence>
<proteinExistence type="predicted"/>
<feature type="transmembrane region" description="Helical" evidence="6">
    <location>
        <begin position="304"/>
        <end position="325"/>
    </location>
</feature>
<accession>A0ABW0EGY1</accession>
<feature type="transmembrane region" description="Helical" evidence="6">
    <location>
        <begin position="52"/>
        <end position="76"/>
    </location>
</feature>
<feature type="transmembrane region" description="Helical" evidence="6">
    <location>
        <begin position="169"/>
        <end position="188"/>
    </location>
</feature>